<reference evidence="2" key="1">
    <citation type="journal article" date="2019" name="Int. J. Syst. Evol. Microbiol.">
        <title>The Global Catalogue of Microorganisms (GCM) 10K type strain sequencing project: providing services to taxonomists for standard genome sequencing and annotation.</title>
        <authorList>
            <consortium name="The Broad Institute Genomics Platform"/>
            <consortium name="The Broad Institute Genome Sequencing Center for Infectious Disease"/>
            <person name="Wu L."/>
            <person name="Ma J."/>
        </authorList>
    </citation>
    <scope>NUCLEOTIDE SEQUENCE [LARGE SCALE GENOMIC DNA]</scope>
    <source>
        <strain evidence="2">JCM 6307</strain>
    </source>
</reference>
<organism evidence="1 2">
    <name type="scientific">Streptomyces thermolineatus</name>
    <dbReference type="NCBI Taxonomy" id="44033"/>
    <lineage>
        <taxon>Bacteria</taxon>
        <taxon>Bacillati</taxon>
        <taxon>Actinomycetota</taxon>
        <taxon>Actinomycetes</taxon>
        <taxon>Kitasatosporales</taxon>
        <taxon>Streptomycetaceae</taxon>
        <taxon>Streptomyces</taxon>
    </lineage>
</organism>
<comment type="caution">
    <text evidence="1">The sequence shown here is derived from an EMBL/GenBank/DDBJ whole genome shotgun (WGS) entry which is preliminary data.</text>
</comment>
<dbReference type="Proteomes" id="UP001501358">
    <property type="component" value="Unassembled WGS sequence"/>
</dbReference>
<evidence type="ECO:0000313" key="1">
    <source>
        <dbReference type="EMBL" id="GAA2472360.1"/>
    </source>
</evidence>
<sequence length="55" mass="6168">MGEVHVRVGEYRSSYHTDPDCSALNGKPETFKGIEEIPREEAEAKGLQSCRLCRS</sequence>
<proteinExistence type="predicted"/>
<gene>
    <name evidence="1" type="ORF">GCM10010406_05080</name>
</gene>
<protein>
    <submittedName>
        <fullName evidence="1">Uncharacterized protein</fullName>
    </submittedName>
</protein>
<dbReference type="EMBL" id="BAAATA010000002">
    <property type="protein sequence ID" value="GAA2472360.1"/>
    <property type="molecule type" value="Genomic_DNA"/>
</dbReference>
<keyword evidence="2" id="KW-1185">Reference proteome</keyword>
<dbReference type="RefSeq" id="WP_344381431.1">
    <property type="nucleotide sequence ID" value="NZ_BAAATA010000002.1"/>
</dbReference>
<name>A0ABP5XZW7_9ACTN</name>
<evidence type="ECO:0000313" key="2">
    <source>
        <dbReference type="Proteomes" id="UP001501358"/>
    </source>
</evidence>
<accession>A0ABP5XZW7</accession>